<evidence type="ECO:0000256" key="2">
    <source>
        <dbReference type="SAM" id="Phobius"/>
    </source>
</evidence>
<keyword evidence="2" id="KW-1133">Transmembrane helix</keyword>
<reference evidence="5" key="1">
    <citation type="journal article" date="2019" name="Int. J. Syst. Evol. Microbiol.">
        <title>The Global Catalogue of Microorganisms (GCM) 10K type strain sequencing project: providing services to taxonomists for standard genome sequencing and annotation.</title>
        <authorList>
            <consortium name="The Broad Institute Genomics Platform"/>
            <consortium name="The Broad Institute Genome Sequencing Center for Infectious Disease"/>
            <person name="Wu L."/>
            <person name="Ma J."/>
        </authorList>
    </citation>
    <scope>NUCLEOTIDE SEQUENCE [LARGE SCALE GENOMIC DNA]</scope>
    <source>
        <strain evidence="5">CGMCC 4.7289</strain>
    </source>
</reference>
<evidence type="ECO:0000313" key="4">
    <source>
        <dbReference type="EMBL" id="MFC4130853.1"/>
    </source>
</evidence>
<organism evidence="4 5">
    <name type="scientific">Hamadaea flava</name>
    <dbReference type="NCBI Taxonomy" id="1742688"/>
    <lineage>
        <taxon>Bacteria</taxon>
        <taxon>Bacillati</taxon>
        <taxon>Actinomycetota</taxon>
        <taxon>Actinomycetes</taxon>
        <taxon>Micromonosporales</taxon>
        <taxon>Micromonosporaceae</taxon>
        <taxon>Hamadaea</taxon>
    </lineage>
</organism>
<gene>
    <name evidence="4" type="ORF">ACFOZ4_09595</name>
</gene>
<keyword evidence="5" id="KW-1185">Reference proteome</keyword>
<evidence type="ECO:0000313" key="5">
    <source>
        <dbReference type="Proteomes" id="UP001595816"/>
    </source>
</evidence>
<dbReference type="EMBL" id="JBHSAY010000005">
    <property type="protein sequence ID" value="MFC4130853.1"/>
    <property type="molecule type" value="Genomic_DNA"/>
</dbReference>
<keyword evidence="2" id="KW-0812">Transmembrane</keyword>
<feature type="region of interest" description="Disordered" evidence="1">
    <location>
        <begin position="460"/>
        <end position="495"/>
    </location>
</feature>
<feature type="chain" id="PRO_5046910089" evidence="3">
    <location>
        <begin position="30"/>
        <end position="533"/>
    </location>
</feature>
<feature type="signal peptide" evidence="3">
    <location>
        <begin position="1"/>
        <end position="29"/>
    </location>
</feature>
<evidence type="ECO:0000256" key="1">
    <source>
        <dbReference type="SAM" id="MobiDB-lite"/>
    </source>
</evidence>
<proteinExistence type="predicted"/>
<feature type="compositionally biased region" description="Low complexity" evidence="1">
    <location>
        <begin position="464"/>
        <end position="495"/>
    </location>
</feature>
<keyword evidence="2" id="KW-0472">Membrane</keyword>
<keyword evidence="3" id="KW-0732">Signal</keyword>
<feature type="transmembrane region" description="Helical" evidence="2">
    <location>
        <begin position="503"/>
        <end position="524"/>
    </location>
</feature>
<evidence type="ECO:0000256" key="3">
    <source>
        <dbReference type="SAM" id="SignalP"/>
    </source>
</evidence>
<dbReference type="RefSeq" id="WP_253757092.1">
    <property type="nucleotide sequence ID" value="NZ_JAMZDZ010000001.1"/>
</dbReference>
<accession>A0ABV8LK33</accession>
<sequence>MTPHTSVRRALVAVAGVAFALLGAGQALASGPVQTGDDHHKNQFVLEGSAAQCDTGTGKWRVTWTLTNKWNRDATITEVQSEPTGDVTAGDPAVPLAGAVVPQKDRNANGRLTATQLVAGDAKSAKLSFTVVWSKEHGKPNDGVTDKIGETVRLKGECKPTEQCVKADAAKYTHTFEVTGSTASSTIKLAGELPLCAGQSQSFLLVSYYAPSSSATWPQYKYDSVVGVIDAEHPTADLKVNVPACYTQVDLVWGDKLINPMVADGERYNNRKLGSSGAPGNRSKGPQAWFNGGSRACVTPEATMVSACDGTVTVHLANSGKDAKYDAPFKVVAGLDGSFVKEVTVQPGKSVDVVVPADKSGKISVSSGKDFVAEGMWQPGHCTPPTVSSESTCDKFTVSVSNPEGDLAADAVVTYGSESKKLTVEPGKTETVTFTPGDATEATVSFPDFDKEVTVTYVKPTECAGGTPSPSPSASSPGVPGSTTPSPSTSTSTPGLPVTGVQVGLIAGVAALLLGGGAVLLMMARRRKLTEIE</sequence>
<name>A0ABV8LK33_9ACTN</name>
<comment type="caution">
    <text evidence="4">The sequence shown here is derived from an EMBL/GenBank/DDBJ whole genome shotgun (WGS) entry which is preliminary data.</text>
</comment>
<dbReference type="Proteomes" id="UP001595816">
    <property type="component" value="Unassembled WGS sequence"/>
</dbReference>
<protein>
    <submittedName>
        <fullName evidence="4">Cell wall anchor protein</fullName>
    </submittedName>
</protein>